<accession>A0AAD8EC40</accession>
<sequence length="52" mass="5742">SKETSSLPHCVMNVHVCRNNFLISLILFTSDFSGHLNTCTGGSVVRCLFVKK</sequence>
<keyword evidence="2" id="KW-1185">Reference proteome</keyword>
<reference evidence="1" key="2">
    <citation type="submission" date="2023-05" db="EMBL/GenBank/DDBJ databases">
        <authorList>
            <person name="Fouks B."/>
        </authorList>
    </citation>
    <scope>NUCLEOTIDE SEQUENCE</scope>
    <source>
        <strain evidence="1">Stay&amp;Tobe</strain>
        <tissue evidence="1">Testes</tissue>
    </source>
</reference>
<feature type="non-terminal residue" evidence="1">
    <location>
        <position position="52"/>
    </location>
</feature>
<evidence type="ECO:0000313" key="2">
    <source>
        <dbReference type="Proteomes" id="UP001233999"/>
    </source>
</evidence>
<dbReference type="AlphaFoldDB" id="A0AAD8EC40"/>
<evidence type="ECO:0000313" key="1">
    <source>
        <dbReference type="EMBL" id="KAJ9584337.1"/>
    </source>
</evidence>
<gene>
    <name evidence="1" type="ORF">L9F63_021296</name>
</gene>
<proteinExistence type="predicted"/>
<protein>
    <submittedName>
        <fullName evidence="1">Uncharacterized protein</fullName>
    </submittedName>
</protein>
<organism evidence="1 2">
    <name type="scientific">Diploptera punctata</name>
    <name type="common">Pacific beetle cockroach</name>
    <dbReference type="NCBI Taxonomy" id="6984"/>
    <lineage>
        <taxon>Eukaryota</taxon>
        <taxon>Metazoa</taxon>
        <taxon>Ecdysozoa</taxon>
        <taxon>Arthropoda</taxon>
        <taxon>Hexapoda</taxon>
        <taxon>Insecta</taxon>
        <taxon>Pterygota</taxon>
        <taxon>Neoptera</taxon>
        <taxon>Polyneoptera</taxon>
        <taxon>Dictyoptera</taxon>
        <taxon>Blattodea</taxon>
        <taxon>Blaberoidea</taxon>
        <taxon>Blaberidae</taxon>
        <taxon>Diplopterinae</taxon>
        <taxon>Diploptera</taxon>
    </lineage>
</organism>
<dbReference type="EMBL" id="JASPKZ010007428">
    <property type="protein sequence ID" value="KAJ9584337.1"/>
    <property type="molecule type" value="Genomic_DNA"/>
</dbReference>
<reference evidence="1" key="1">
    <citation type="journal article" date="2023" name="IScience">
        <title>Live-bearing cockroach genome reveals convergent evolutionary mechanisms linked to viviparity in insects and beyond.</title>
        <authorList>
            <person name="Fouks B."/>
            <person name="Harrison M.C."/>
            <person name="Mikhailova A.A."/>
            <person name="Marchal E."/>
            <person name="English S."/>
            <person name="Carruthers M."/>
            <person name="Jennings E.C."/>
            <person name="Chiamaka E.L."/>
            <person name="Frigard R.A."/>
            <person name="Pippel M."/>
            <person name="Attardo G.M."/>
            <person name="Benoit J.B."/>
            <person name="Bornberg-Bauer E."/>
            <person name="Tobe S.S."/>
        </authorList>
    </citation>
    <scope>NUCLEOTIDE SEQUENCE</scope>
    <source>
        <strain evidence="1">Stay&amp;Tobe</strain>
    </source>
</reference>
<feature type="non-terminal residue" evidence="1">
    <location>
        <position position="1"/>
    </location>
</feature>
<comment type="caution">
    <text evidence="1">The sequence shown here is derived from an EMBL/GenBank/DDBJ whole genome shotgun (WGS) entry which is preliminary data.</text>
</comment>
<name>A0AAD8EC40_DIPPU</name>
<dbReference type="Proteomes" id="UP001233999">
    <property type="component" value="Unassembled WGS sequence"/>
</dbReference>